<evidence type="ECO:0000256" key="1">
    <source>
        <dbReference type="ARBA" id="ARBA00009186"/>
    </source>
</evidence>
<keyword evidence="3" id="KW-1133">Transmembrane helix</keyword>
<keyword evidence="3" id="KW-0812">Transmembrane</keyword>
<dbReference type="InterPro" id="IPR003567">
    <property type="entry name" value="Cyt_c_biogenesis"/>
</dbReference>
<reference evidence="5" key="1">
    <citation type="submission" date="2020-08" db="EMBL/GenBank/DDBJ databases">
        <title>Lewinella bacteria from marine environments.</title>
        <authorList>
            <person name="Zhong Y."/>
        </authorList>
    </citation>
    <scope>NUCLEOTIDE SEQUENCE</scope>
    <source>
        <strain evidence="5">KCTC 42187</strain>
    </source>
</reference>
<comment type="caution">
    <text evidence="5">The sequence shown here is derived from an EMBL/GenBank/DDBJ whole genome shotgun (WGS) entry which is preliminary data.</text>
</comment>
<evidence type="ECO:0000313" key="5">
    <source>
        <dbReference type="EMBL" id="MBC6994508.1"/>
    </source>
</evidence>
<feature type="transmembrane region" description="Helical" evidence="3">
    <location>
        <begin position="498"/>
        <end position="518"/>
    </location>
</feature>
<dbReference type="GO" id="GO:0017004">
    <property type="term" value="P:cytochrome complex assembly"/>
    <property type="evidence" value="ECO:0007669"/>
    <property type="project" value="UniProtKB-KW"/>
</dbReference>
<keyword evidence="2" id="KW-0201">Cytochrome c-type biogenesis</keyword>
<dbReference type="PRINTS" id="PR01410">
    <property type="entry name" value="CCBIOGENESIS"/>
</dbReference>
<feature type="transmembrane region" description="Helical" evidence="3">
    <location>
        <begin position="286"/>
        <end position="305"/>
    </location>
</feature>
<feature type="transmembrane region" description="Helical" evidence="3">
    <location>
        <begin position="527"/>
        <end position="549"/>
    </location>
</feature>
<dbReference type="AlphaFoldDB" id="A0A923PI13"/>
<feature type="transmembrane region" description="Helical" evidence="3">
    <location>
        <begin position="349"/>
        <end position="368"/>
    </location>
</feature>
<keyword evidence="6" id="KW-1185">Reference proteome</keyword>
<feature type="transmembrane region" description="Helical" evidence="3">
    <location>
        <begin position="929"/>
        <end position="949"/>
    </location>
</feature>
<evidence type="ECO:0000313" key="6">
    <source>
        <dbReference type="Proteomes" id="UP000650081"/>
    </source>
</evidence>
<dbReference type="EMBL" id="JACSIT010000100">
    <property type="protein sequence ID" value="MBC6994508.1"/>
    <property type="molecule type" value="Genomic_DNA"/>
</dbReference>
<evidence type="ECO:0000256" key="3">
    <source>
        <dbReference type="SAM" id="Phobius"/>
    </source>
</evidence>
<feature type="transmembrane region" description="Helical" evidence="3">
    <location>
        <begin position="112"/>
        <end position="130"/>
    </location>
</feature>
<dbReference type="GO" id="GO:0016020">
    <property type="term" value="C:membrane"/>
    <property type="evidence" value="ECO:0007669"/>
    <property type="project" value="InterPro"/>
</dbReference>
<feature type="transmembrane region" description="Helical" evidence="3">
    <location>
        <begin position="388"/>
        <end position="412"/>
    </location>
</feature>
<dbReference type="PANTHER" id="PTHR43653:SF1">
    <property type="entry name" value="CYTOCHROME C-TYPE BIOGENESIS PROTEIN CCMF"/>
    <property type="match status" value="1"/>
</dbReference>
<dbReference type="GO" id="GO:0015232">
    <property type="term" value="F:heme transmembrane transporter activity"/>
    <property type="evidence" value="ECO:0007669"/>
    <property type="project" value="InterPro"/>
</dbReference>
<protein>
    <submittedName>
        <fullName evidence="5">Cytochrome c biogenesis protein CcsA</fullName>
    </submittedName>
</protein>
<proteinExistence type="inferred from homology"/>
<feature type="transmembrane region" description="Helical" evidence="3">
    <location>
        <begin position="312"/>
        <end position="329"/>
    </location>
</feature>
<feature type="transmembrane region" description="Helical" evidence="3">
    <location>
        <begin position="438"/>
        <end position="458"/>
    </location>
</feature>
<organism evidence="5 6">
    <name type="scientific">Neolewinella lacunae</name>
    <dbReference type="NCBI Taxonomy" id="1517758"/>
    <lineage>
        <taxon>Bacteria</taxon>
        <taxon>Pseudomonadati</taxon>
        <taxon>Bacteroidota</taxon>
        <taxon>Saprospiria</taxon>
        <taxon>Saprospirales</taxon>
        <taxon>Lewinellaceae</taxon>
        <taxon>Neolewinella</taxon>
    </lineage>
</organism>
<gene>
    <name evidence="5" type="primary">ccsA</name>
    <name evidence="5" type="ORF">H9S92_10050</name>
</gene>
<keyword evidence="3" id="KW-0472">Membrane</keyword>
<dbReference type="RefSeq" id="WP_187466580.1">
    <property type="nucleotide sequence ID" value="NZ_JACSIT010000100.1"/>
</dbReference>
<name>A0A923PI13_9BACT</name>
<evidence type="ECO:0000259" key="4">
    <source>
        <dbReference type="Pfam" id="PF01578"/>
    </source>
</evidence>
<feature type="transmembrane region" description="Helical" evidence="3">
    <location>
        <begin position="213"/>
        <end position="234"/>
    </location>
</feature>
<evidence type="ECO:0000256" key="2">
    <source>
        <dbReference type="ARBA" id="ARBA00022748"/>
    </source>
</evidence>
<dbReference type="Pfam" id="PF01578">
    <property type="entry name" value="Cytochrom_C_asm"/>
    <property type="match status" value="1"/>
</dbReference>
<feature type="transmembrane region" description="Helical" evidence="3">
    <location>
        <begin position="246"/>
        <end position="266"/>
    </location>
</feature>
<comment type="similarity">
    <text evidence="1">Belongs to the CcmF/CycK/Ccl1/NrfE/CcsA family.</text>
</comment>
<feature type="domain" description="Cytochrome c assembly protein" evidence="4">
    <location>
        <begin position="109"/>
        <end position="331"/>
    </location>
</feature>
<feature type="transmembrane region" description="Helical" evidence="3">
    <location>
        <begin position="59"/>
        <end position="78"/>
    </location>
</feature>
<dbReference type="PANTHER" id="PTHR43653">
    <property type="entry name" value="CYTOCHROME C ASSEMBLY PROTEIN-RELATED"/>
    <property type="match status" value="1"/>
</dbReference>
<sequence>MEPIQYIGEHLGPRYVGHFAVLLAFFAGLLSTISYFLATQYREEKLRGGRWARLGQLSFLAHGAAVFTVIGTIFFAMLNQYYEYNYVSAHVSGDLQQRYIFSAFWEGQEGSFLLWMFWHVILGYVLMVTARSWERPVMAVLGSVQVVIASMLLGVHFGFGDWVLKFGSNPLLLLRETIQAPIFQQADYVELLKGSGLNPSLQNYWMTIHPPTLFLGFASTVVPFAFAVAGLWTGRHQDWLKPALRWSLFSAGILGIGILMGAAWAYEALNFGGYWAWDPVENTSLVPWLMLVAGLHTNLISRATGQGIRATYLFYLFTFVLIIYSTFLTRSGILGDTSVHAFTEMGLEAQLLFFLGFYAALSVGLLVWRWRSIPAPEQEESVSSREFWMFIGSLTLLMSAVLITGSTSIPVYNAIREYFNPLFDGVTLTDPEDHHNRFQIWIGIFIGILSGIAHFLRWREKDFANNWKPFVYHTLGAVAGAVCLSLLTLLWIKAGPWQFKLMLFAGWFAVWSNVDYLIRFSRRDAKVFASSLSHIGFGIMLVGILASGANKRIISQNQFLMEGLSDDEQLVRTTVILIKDEPLVMENYELTLRGDTIDGYNRTYTVDYRQFDAERNVVNEFELHPNVIYDKTYEKIAITNPSTKRYWDKDIFTVIMSLPKEEQSITEKQAKEDSLAYRIHALRVGESTAFKDTVKIRDPDTFQIRNFALALEEFSRVPRHPDYVAEPDDIGVSARVRISRGGEGTPEYDAQVAIVLREGLLYHYPAQLNDISTRIKIDESVFSQLLTPEDDLDYQEFVVKPGSDFRIGDKTITFRNFQPQPDVDHYEPQPDDISVSAILEVATDDGATGTLEPVFIIRDKTPSRVRDEHRELGLFANLVNLNPETSEATLLVAQAPPRSSLAVPIAVATNSSRSDWLALQAIEFPGINLFWLGSISMLLGLLFSMVLRLRGR</sequence>
<dbReference type="GO" id="GO:0020037">
    <property type="term" value="F:heme binding"/>
    <property type="evidence" value="ECO:0007669"/>
    <property type="project" value="InterPro"/>
</dbReference>
<feature type="transmembrane region" description="Helical" evidence="3">
    <location>
        <begin position="470"/>
        <end position="492"/>
    </location>
</feature>
<feature type="transmembrane region" description="Helical" evidence="3">
    <location>
        <begin position="137"/>
        <end position="159"/>
    </location>
</feature>
<accession>A0A923PI13</accession>
<dbReference type="Proteomes" id="UP000650081">
    <property type="component" value="Unassembled WGS sequence"/>
</dbReference>
<dbReference type="InterPro" id="IPR002541">
    <property type="entry name" value="Cyt_c_assembly"/>
</dbReference>
<feature type="transmembrane region" description="Helical" evidence="3">
    <location>
        <begin position="15"/>
        <end position="38"/>
    </location>
</feature>